<dbReference type="RefSeq" id="WP_006007580.1">
    <property type="nucleotide sequence ID" value="NZ_BAET01000033.1"/>
</dbReference>
<comment type="caution">
    <text evidence="10">The sequence shown here is derived from an EMBL/GenBank/DDBJ whole genome shotgun (WGS) entry which is preliminary data.</text>
</comment>
<dbReference type="InterPro" id="IPR050085">
    <property type="entry name" value="AGPR"/>
</dbReference>
<evidence type="ECO:0000256" key="2">
    <source>
        <dbReference type="ARBA" id="ARBA00022571"/>
    </source>
</evidence>
<dbReference type="NCBIfam" id="TIGR01850">
    <property type="entry name" value="argC"/>
    <property type="match status" value="1"/>
</dbReference>
<evidence type="ECO:0000256" key="4">
    <source>
        <dbReference type="ARBA" id="ARBA00022857"/>
    </source>
</evidence>
<comment type="subcellular location">
    <subcellularLocation>
        <location evidence="7">Cytoplasm</location>
    </subcellularLocation>
</comment>
<accession>H5TEZ6</accession>
<dbReference type="STRING" id="56804.BAE46_02860"/>
<dbReference type="Gene3D" id="3.30.360.10">
    <property type="entry name" value="Dihydrodipicolinate Reductase, domain 2"/>
    <property type="match status" value="1"/>
</dbReference>
<feature type="domain" description="Semialdehyde dehydrogenase NAD-binding" evidence="9">
    <location>
        <begin position="3"/>
        <end position="148"/>
    </location>
</feature>
<comment type="pathway">
    <text evidence="1 7">Amino-acid biosynthesis; L-arginine biosynthesis; N(2)-acetyl-L-ornithine from L-glutamate: step 3/4.</text>
</comment>
<evidence type="ECO:0000256" key="1">
    <source>
        <dbReference type="ARBA" id="ARBA00004862"/>
    </source>
</evidence>
<feature type="active site" evidence="7 8">
    <location>
        <position position="156"/>
    </location>
</feature>
<dbReference type="SMART" id="SM00859">
    <property type="entry name" value="Semialdhyde_dh"/>
    <property type="match status" value="1"/>
</dbReference>
<dbReference type="Gene3D" id="3.40.50.720">
    <property type="entry name" value="NAD(P)-binding Rossmann-like Domain"/>
    <property type="match status" value="1"/>
</dbReference>
<dbReference type="InterPro" id="IPR023013">
    <property type="entry name" value="AGPR_AS"/>
</dbReference>
<evidence type="ECO:0000256" key="5">
    <source>
        <dbReference type="ARBA" id="ARBA00023002"/>
    </source>
</evidence>
<dbReference type="InterPro" id="IPR000706">
    <property type="entry name" value="AGPR_type-1"/>
</dbReference>
<dbReference type="Pfam" id="PF01118">
    <property type="entry name" value="Semialdhyde_dh"/>
    <property type="match status" value="1"/>
</dbReference>
<protein>
    <recommendedName>
        <fullName evidence="7">N-acetyl-gamma-glutamyl-phosphate reductase</fullName>
        <shortName evidence="7">AGPR</shortName>
        <ecNumber evidence="7">1.2.1.38</ecNumber>
    </recommendedName>
    <alternativeName>
        <fullName evidence="7">N-acetyl-glutamate semialdehyde dehydrogenase</fullName>
        <shortName evidence="7">NAGSA dehydrogenase</shortName>
    </alternativeName>
</protein>
<proteinExistence type="inferred from homology"/>
<dbReference type="GO" id="GO:0005737">
    <property type="term" value="C:cytoplasm"/>
    <property type="evidence" value="ECO:0007669"/>
    <property type="project" value="UniProtKB-SubCell"/>
</dbReference>
<evidence type="ECO:0000259" key="9">
    <source>
        <dbReference type="SMART" id="SM00859"/>
    </source>
</evidence>
<dbReference type="InterPro" id="IPR036291">
    <property type="entry name" value="NAD(P)-bd_dom_sf"/>
</dbReference>
<dbReference type="AlphaFoldDB" id="H5TEZ6"/>
<dbReference type="UniPathway" id="UPA00068">
    <property type="reaction ID" value="UER00108"/>
</dbReference>
<comment type="similarity">
    <text evidence="7">Belongs to the NAGSA dehydrogenase family. Type 1 subfamily.</text>
</comment>
<name>H5TEZ6_9ALTE</name>
<sequence>MFTACIVGASGYTGAELIKIISQHPQLTLTHCFVSENSQYQSMLVSDVHPQLSGICDLPLHALASTHIASIRNDFDAIFLATPHEFSHDHLPAMLNGKAVVFDLSGAYRLPNTQVFETFYGFAHQHPHTLKKAVYGLAEWYSDNIKMAQYVAVAGCYPTASLLALKPLIENDLLDLSKLPVINATSGVSGAGKKASATTSFYEVSLQAYGVLNHRHTPEIENYANTPVIFTPHLGGFKRGILATLTAFTKSGVSLRDIQNAFDSAYAHQPLVRVKDSMPKLDHVIHTPFCDIGFAFDPTKQCVVVTSAIDNLLKGASSQAVQCCNIRLGLPQTMGLI</sequence>
<reference evidence="10 11" key="2">
    <citation type="journal article" date="2017" name="Antonie Van Leeuwenhoek">
        <title>Rhizobium rhizosphaerae sp. nov., a novel species isolated from rice rhizosphere.</title>
        <authorList>
            <person name="Zhao J.J."/>
            <person name="Zhang J."/>
            <person name="Zhang R.J."/>
            <person name="Zhang C.W."/>
            <person name="Yin H.Q."/>
            <person name="Zhang X.X."/>
        </authorList>
    </citation>
    <scope>NUCLEOTIDE SEQUENCE [LARGE SCALE GENOMIC DNA]</scope>
    <source>
        <strain evidence="10 11">ACAM 611</strain>
    </source>
</reference>
<keyword evidence="4 7" id="KW-0521">NADP</keyword>
<evidence type="ECO:0000313" key="10">
    <source>
        <dbReference type="EMBL" id="GAB56923.1"/>
    </source>
</evidence>
<evidence type="ECO:0000256" key="3">
    <source>
        <dbReference type="ARBA" id="ARBA00022605"/>
    </source>
</evidence>
<evidence type="ECO:0000313" key="11">
    <source>
        <dbReference type="Proteomes" id="UP000053586"/>
    </source>
</evidence>
<gene>
    <name evidence="7 10" type="primary">argC</name>
    <name evidence="10" type="ORF">GPUN_2809</name>
</gene>
<dbReference type="eggNOG" id="COG0002">
    <property type="taxonomic scope" value="Bacteria"/>
</dbReference>
<dbReference type="SUPFAM" id="SSF51735">
    <property type="entry name" value="NAD(P)-binding Rossmann-fold domains"/>
    <property type="match status" value="1"/>
</dbReference>
<dbReference type="PANTHER" id="PTHR32338">
    <property type="entry name" value="N-ACETYL-GAMMA-GLUTAMYL-PHOSPHATE REDUCTASE, CHLOROPLASTIC-RELATED-RELATED"/>
    <property type="match status" value="1"/>
</dbReference>
<dbReference type="GO" id="GO:0003942">
    <property type="term" value="F:N-acetyl-gamma-glutamyl-phosphate reductase activity"/>
    <property type="evidence" value="ECO:0007669"/>
    <property type="project" value="UniProtKB-UniRule"/>
</dbReference>
<comment type="catalytic activity">
    <reaction evidence="6 7">
        <text>N-acetyl-L-glutamate 5-semialdehyde + phosphate + NADP(+) = N-acetyl-L-glutamyl 5-phosphate + NADPH + H(+)</text>
        <dbReference type="Rhea" id="RHEA:21588"/>
        <dbReference type="ChEBI" id="CHEBI:15378"/>
        <dbReference type="ChEBI" id="CHEBI:29123"/>
        <dbReference type="ChEBI" id="CHEBI:43474"/>
        <dbReference type="ChEBI" id="CHEBI:57783"/>
        <dbReference type="ChEBI" id="CHEBI:57936"/>
        <dbReference type="ChEBI" id="CHEBI:58349"/>
        <dbReference type="EC" id="1.2.1.38"/>
    </reaction>
</comment>
<reference evidence="10 11" key="1">
    <citation type="journal article" date="2012" name="J. Bacteriol.">
        <title>Genome sequence of proteorhodopsin-containing sea ice bacterium Glaciecola punicea ACAM 611T.</title>
        <authorList>
            <person name="Qin Q.-L."/>
            <person name="Xie B.-B."/>
            <person name="Shu Y.-L."/>
            <person name="Rong J.-C."/>
            <person name="Zhao D.-L."/>
            <person name="Zhang X.-Y."/>
            <person name="Chen X.-L."/>
            <person name="Zhou B.-C."/>
            <person name="Zhanga Y.-Z."/>
        </authorList>
    </citation>
    <scope>NUCLEOTIDE SEQUENCE [LARGE SCALE GENOMIC DNA]</scope>
    <source>
        <strain evidence="10 11">ACAM 611</strain>
    </source>
</reference>
<keyword evidence="11" id="KW-1185">Reference proteome</keyword>
<dbReference type="GO" id="GO:0006526">
    <property type="term" value="P:L-arginine biosynthetic process"/>
    <property type="evidence" value="ECO:0007669"/>
    <property type="project" value="UniProtKB-UniRule"/>
</dbReference>
<dbReference type="InterPro" id="IPR058924">
    <property type="entry name" value="AGPR_dimerisation_dom"/>
</dbReference>
<keyword evidence="3 7" id="KW-0028">Amino-acid biosynthesis</keyword>
<dbReference type="FunFam" id="3.30.360.10:FF:000014">
    <property type="entry name" value="N-acetyl-gamma-glutamyl-phosphate reductase"/>
    <property type="match status" value="1"/>
</dbReference>
<organism evidence="10 11">
    <name type="scientific">Glaciecola punicea ACAM 611</name>
    <dbReference type="NCBI Taxonomy" id="1121923"/>
    <lineage>
        <taxon>Bacteria</taxon>
        <taxon>Pseudomonadati</taxon>
        <taxon>Pseudomonadota</taxon>
        <taxon>Gammaproteobacteria</taxon>
        <taxon>Alteromonadales</taxon>
        <taxon>Alteromonadaceae</taxon>
        <taxon>Glaciecola</taxon>
    </lineage>
</organism>
<keyword evidence="2 7" id="KW-0055">Arginine biosynthesis</keyword>
<evidence type="ECO:0000256" key="6">
    <source>
        <dbReference type="ARBA" id="ARBA00050557"/>
    </source>
</evidence>
<keyword evidence="7" id="KW-0963">Cytoplasm</keyword>
<dbReference type="EMBL" id="BAET01000033">
    <property type="protein sequence ID" value="GAB56923.1"/>
    <property type="molecule type" value="Genomic_DNA"/>
</dbReference>
<dbReference type="PROSITE" id="PS01224">
    <property type="entry name" value="ARGC"/>
    <property type="match status" value="1"/>
</dbReference>
<dbReference type="CDD" id="cd23934">
    <property type="entry name" value="AGPR_1_C"/>
    <property type="match status" value="1"/>
</dbReference>
<evidence type="ECO:0000256" key="8">
    <source>
        <dbReference type="PROSITE-ProRule" id="PRU10010"/>
    </source>
</evidence>
<dbReference type="PANTHER" id="PTHR32338:SF10">
    <property type="entry name" value="N-ACETYL-GAMMA-GLUTAMYL-PHOSPHATE REDUCTASE, CHLOROPLASTIC-RELATED"/>
    <property type="match status" value="1"/>
</dbReference>
<dbReference type="CDD" id="cd17895">
    <property type="entry name" value="AGPR_1_N"/>
    <property type="match status" value="1"/>
</dbReference>
<evidence type="ECO:0000256" key="7">
    <source>
        <dbReference type="HAMAP-Rule" id="MF_00150"/>
    </source>
</evidence>
<dbReference type="HAMAP" id="MF_00150">
    <property type="entry name" value="ArgC_type1"/>
    <property type="match status" value="1"/>
</dbReference>
<keyword evidence="5 7" id="KW-0560">Oxidoreductase</keyword>
<dbReference type="SUPFAM" id="SSF55347">
    <property type="entry name" value="Glyceraldehyde-3-phosphate dehydrogenase-like, C-terminal domain"/>
    <property type="match status" value="1"/>
</dbReference>
<comment type="function">
    <text evidence="7">Catalyzes the NADPH-dependent reduction of N-acetyl-5-glutamyl phosphate to yield N-acetyl-L-glutamate 5-semialdehyde.</text>
</comment>
<dbReference type="GO" id="GO:0051287">
    <property type="term" value="F:NAD binding"/>
    <property type="evidence" value="ECO:0007669"/>
    <property type="project" value="InterPro"/>
</dbReference>
<dbReference type="OrthoDB" id="9801289at2"/>
<dbReference type="InterPro" id="IPR000534">
    <property type="entry name" value="Semialdehyde_DH_NAD-bd"/>
</dbReference>
<dbReference type="EC" id="1.2.1.38" evidence="7"/>
<dbReference type="Pfam" id="PF22698">
    <property type="entry name" value="Semialdhyde_dhC_1"/>
    <property type="match status" value="1"/>
</dbReference>
<dbReference type="GO" id="GO:0070401">
    <property type="term" value="F:NADP+ binding"/>
    <property type="evidence" value="ECO:0007669"/>
    <property type="project" value="InterPro"/>
</dbReference>
<dbReference type="Proteomes" id="UP000053586">
    <property type="component" value="Unassembled WGS sequence"/>
</dbReference>